<dbReference type="GO" id="GO:0000917">
    <property type="term" value="P:division septum assembly"/>
    <property type="evidence" value="ECO:0007669"/>
    <property type="project" value="UniProtKB-KW"/>
</dbReference>
<organism evidence="7 10">
    <name type="scientific">Vibrio ishigakensis</name>
    <dbReference type="NCBI Taxonomy" id="1481914"/>
    <lineage>
        <taxon>Bacteria</taxon>
        <taxon>Pseudomonadati</taxon>
        <taxon>Pseudomonadota</taxon>
        <taxon>Gammaproteobacteria</taxon>
        <taxon>Vibrionales</taxon>
        <taxon>Vibrionaceae</taxon>
        <taxon>Vibrio</taxon>
    </lineage>
</organism>
<evidence type="ECO:0008006" key="11">
    <source>
        <dbReference type="Google" id="ProtNLM"/>
    </source>
</evidence>
<comment type="caution">
    <text evidence="7">The sequence shown here is derived from an EMBL/GenBank/DDBJ whole genome shotgun (WGS) entry which is preliminary data.</text>
</comment>
<dbReference type="PIRSF" id="PIRSF010252">
    <property type="entry name" value="ZapC"/>
    <property type="match status" value="1"/>
</dbReference>
<protein>
    <recommendedName>
        <fullName evidence="11">Cell division protein ZapC</fullName>
    </recommendedName>
</protein>
<dbReference type="EMBL" id="BBRZ01000053">
    <property type="protein sequence ID" value="GAM57412.1"/>
    <property type="molecule type" value="Genomic_DNA"/>
</dbReference>
<evidence type="ECO:0000313" key="8">
    <source>
        <dbReference type="EMBL" id="GAM64650.1"/>
    </source>
</evidence>
<dbReference type="AlphaFoldDB" id="A0A0B8NYQ2"/>
<evidence type="ECO:0000259" key="5">
    <source>
        <dbReference type="Pfam" id="PF07126"/>
    </source>
</evidence>
<evidence type="ECO:0000256" key="2">
    <source>
        <dbReference type="ARBA" id="ARBA00022618"/>
    </source>
</evidence>
<dbReference type="InterPro" id="IPR048372">
    <property type="entry name" value="ZapC_C"/>
</dbReference>
<evidence type="ECO:0000313" key="9">
    <source>
        <dbReference type="Proteomes" id="UP000031670"/>
    </source>
</evidence>
<reference evidence="7 10" key="1">
    <citation type="submission" date="2015-01" db="EMBL/GenBank/DDBJ databases">
        <title>Vibrio sp. C1 JCM 19231 whole genome shotgun sequence.</title>
        <authorList>
            <person name="Sawabe T."/>
            <person name="Meirelles P."/>
            <person name="Feng G."/>
            <person name="Sayaka M."/>
            <person name="Hattori M."/>
            <person name="Ohkuma M."/>
        </authorList>
    </citation>
    <scope>NUCLEOTIDE SEQUENCE [LARGE SCALE GENOMIC DNA]</scope>
    <source>
        <strain evidence="10">JCM 19231</strain>
        <strain evidence="7">JCM19231</strain>
    </source>
</reference>
<dbReference type="InterPro" id="IPR009809">
    <property type="entry name" value="ZapC"/>
</dbReference>
<feature type="domain" description="Cell-division protein ZapC C-terminal" evidence="5">
    <location>
        <begin position="71"/>
        <end position="150"/>
    </location>
</feature>
<name>A0A0B8NYQ2_9VIBR</name>
<accession>A0A0B8NYQ2</accession>
<dbReference type="Pfam" id="PF21083">
    <property type="entry name" value="ZapC_N"/>
    <property type="match status" value="1"/>
</dbReference>
<sequence length="162" mass="18440">MMLEISEEMVFRADLPRKVLVESAFKPQPFSVEDAHLYEMFQHSVRGLDISVPRQAELILKAVTVKRFHKPVQPKSWFFDSCGDDYQPEEGEIVELSNGLNSGVFLVVEASETASIVVSVNLEDFYLTESKTLAFCQPIKVMHDRMRPANAIYTQTNIRLVS</sequence>
<evidence type="ECO:0000313" key="10">
    <source>
        <dbReference type="Proteomes" id="UP000031671"/>
    </source>
</evidence>
<dbReference type="InterPro" id="IPR048373">
    <property type="entry name" value="ZapC_N"/>
</dbReference>
<reference evidence="8 9" key="2">
    <citation type="submission" date="2015-01" db="EMBL/GenBank/DDBJ databases">
        <title>Vibrio sp. C5 JCM 19232 whole genome shotgun sequence.</title>
        <authorList>
            <person name="Sawabe T."/>
            <person name="Meirelles P."/>
            <person name="Feng G."/>
            <person name="Sayaka M."/>
            <person name="Hattori M."/>
            <person name="Ohkuma M."/>
        </authorList>
    </citation>
    <scope>NUCLEOTIDE SEQUENCE [LARGE SCALE GENOMIC DNA]</scope>
    <source>
        <strain evidence="8 9">JCM19232</strain>
    </source>
</reference>
<evidence type="ECO:0000256" key="4">
    <source>
        <dbReference type="ARBA" id="ARBA00023306"/>
    </source>
</evidence>
<dbReference type="Proteomes" id="UP000031670">
    <property type="component" value="Unassembled WGS sequence"/>
</dbReference>
<keyword evidence="4" id="KW-0131">Cell cycle</keyword>
<dbReference type="Pfam" id="PF07126">
    <property type="entry name" value="ZapC_C"/>
    <property type="match status" value="1"/>
</dbReference>
<keyword evidence="10" id="KW-1185">Reference proteome</keyword>
<dbReference type="Proteomes" id="UP000031671">
    <property type="component" value="Unassembled WGS sequence"/>
</dbReference>
<evidence type="ECO:0000259" key="6">
    <source>
        <dbReference type="Pfam" id="PF21083"/>
    </source>
</evidence>
<gene>
    <name evidence="7" type="ORF">JCM19231_2889</name>
    <name evidence="8" type="ORF">JCM19232_4342</name>
</gene>
<keyword evidence="2" id="KW-0132">Cell division</keyword>
<dbReference type="EMBL" id="BBSA01000014">
    <property type="protein sequence ID" value="GAM64650.1"/>
    <property type="molecule type" value="Genomic_DNA"/>
</dbReference>
<proteinExistence type="predicted"/>
<feature type="domain" description="Cell-division protein ZapC N-terminal" evidence="6">
    <location>
        <begin position="1"/>
        <end position="70"/>
    </location>
</feature>
<reference evidence="9 10" key="3">
    <citation type="submission" date="2015-01" db="EMBL/GenBank/DDBJ databases">
        <authorList>
            <consortium name="NBRP consortium"/>
            <person name="Sawabe T."/>
            <person name="Meirelles P."/>
            <person name="Feng G."/>
            <person name="Sayaka M."/>
            <person name="Hattori M."/>
            <person name="Ohkuma M."/>
        </authorList>
    </citation>
    <scope>NUCLEOTIDE SEQUENCE [LARGE SCALE GENOMIC DNA]</scope>
    <source>
        <strain evidence="10">JCM 19231</strain>
        <strain evidence="7">JCM19231</strain>
        <strain evidence="8 9">JCM19232</strain>
    </source>
</reference>
<keyword evidence="1" id="KW-0963">Cytoplasm</keyword>
<evidence type="ECO:0000256" key="3">
    <source>
        <dbReference type="ARBA" id="ARBA00023210"/>
    </source>
</evidence>
<keyword evidence="3" id="KW-0717">Septation</keyword>
<evidence type="ECO:0000313" key="7">
    <source>
        <dbReference type="EMBL" id="GAM57412.1"/>
    </source>
</evidence>
<accession>A0A0B8PCR7</accession>
<evidence type="ECO:0000256" key="1">
    <source>
        <dbReference type="ARBA" id="ARBA00022490"/>
    </source>
</evidence>